<accession>A0AAW0G4I3</accession>
<gene>
    <name evidence="2" type="ORF">QCA50_011572</name>
</gene>
<feature type="region of interest" description="Disordered" evidence="1">
    <location>
        <begin position="148"/>
        <end position="201"/>
    </location>
</feature>
<reference evidence="2 3" key="1">
    <citation type="submission" date="2022-09" db="EMBL/GenBank/DDBJ databases">
        <authorList>
            <person name="Palmer J.M."/>
        </authorList>
    </citation>
    <scope>NUCLEOTIDE SEQUENCE [LARGE SCALE GENOMIC DNA]</scope>
    <source>
        <strain evidence="2 3">DSM 7382</strain>
    </source>
</reference>
<keyword evidence="3" id="KW-1185">Reference proteome</keyword>
<evidence type="ECO:0000313" key="3">
    <source>
        <dbReference type="Proteomes" id="UP001385951"/>
    </source>
</evidence>
<name>A0AAW0G4I3_9APHY</name>
<proteinExistence type="predicted"/>
<evidence type="ECO:0000256" key="1">
    <source>
        <dbReference type="SAM" id="MobiDB-lite"/>
    </source>
</evidence>
<sequence length="201" mass="22068">MSSSEQDTLSHFAALDELIQLIYQGAHKFVVISSVGQLSWDVHLGLTGPDGRWWKGKWTEKDIQQFVGNAASSFVMESFAEKLAQAIVQGDLQVGDWNPERGTSINLTLGPTAKNPIRVPLTELTAQEAASYATRVFSEIAMQAQPRKCRMNSSDDMPSIVNTSTIRRTSPIATSSKHRIDPESPPKPAKRTSLGRTVTLT</sequence>
<protein>
    <submittedName>
        <fullName evidence="2">Uncharacterized protein</fullName>
    </submittedName>
</protein>
<dbReference type="Proteomes" id="UP001385951">
    <property type="component" value="Unassembled WGS sequence"/>
</dbReference>
<dbReference type="AlphaFoldDB" id="A0AAW0G4I3"/>
<feature type="compositionally biased region" description="Polar residues" evidence="1">
    <location>
        <begin position="151"/>
        <end position="175"/>
    </location>
</feature>
<dbReference type="EMBL" id="JASBNA010000021">
    <property type="protein sequence ID" value="KAK7685209.1"/>
    <property type="molecule type" value="Genomic_DNA"/>
</dbReference>
<organism evidence="2 3">
    <name type="scientific">Cerrena zonata</name>
    <dbReference type="NCBI Taxonomy" id="2478898"/>
    <lineage>
        <taxon>Eukaryota</taxon>
        <taxon>Fungi</taxon>
        <taxon>Dikarya</taxon>
        <taxon>Basidiomycota</taxon>
        <taxon>Agaricomycotina</taxon>
        <taxon>Agaricomycetes</taxon>
        <taxon>Polyporales</taxon>
        <taxon>Cerrenaceae</taxon>
        <taxon>Cerrena</taxon>
    </lineage>
</organism>
<comment type="caution">
    <text evidence="2">The sequence shown here is derived from an EMBL/GenBank/DDBJ whole genome shotgun (WGS) entry which is preliminary data.</text>
</comment>
<evidence type="ECO:0000313" key="2">
    <source>
        <dbReference type="EMBL" id="KAK7685209.1"/>
    </source>
</evidence>